<protein>
    <submittedName>
        <fullName evidence="1">Uncharacterized protein</fullName>
    </submittedName>
</protein>
<proteinExistence type="predicted"/>
<dbReference type="AlphaFoldDB" id="A0A6J7ZWA6"/>
<organism evidence="1 2">
    <name type="scientific">Mytilus coruscus</name>
    <name type="common">Sea mussel</name>
    <dbReference type="NCBI Taxonomy" id="42192"/>
    <lineage>
        <taxon>Eukaryota</taxon>
        <taxon>Metazoa</taxon>
        <taxon>Spiralia</taxon>
        <taxon>Lophotrochozoa</taxon>
        <taxon>Mollusca</taxon>
        <taxon>Bivalvia</taxon>
        <taxon>Autobranchia</taxon>
        <taxon>Pteriomorphia</taxon>
        <taxon>Mytilida</taxon>
        <taxon>Mytiloidea</taxon>
        <taxon>Mytilidae</taxon>
        <taxon>Mytilinae</taxon>
        <taxon>Mytilus</taxon>
    </lineage>
</organism>
<dbReference type="Proteomes" id="UP000507470">
    <property type="component" value="Unassembled WGS sequence"/>
</dbReference>
<evidence type="ECO:0000313" key="1">
    <source>
        <dbReference type="EMBL" id="CAC5356676.1"/>
    </source>
</evidence>
<sequence length="173" mass="19794">MVKEKIPQKLQKTETDENTICIAYHLKDTVVPSALSFKLIGAAISIWPLKVIDGRFCLYFNAAIMDANDKNELHMYVEGQIIVACLRNEVSKQFISPDLATTTQECLTLTLERILHFYRRSFGTKERKTNSDLMEVEIGEICNGETCLIPLVDATKLPHWCCRRFLTRLVVKL</sequence>
<evidence type="ECO:0000313" key="2">
    <source>
        <dbReference type="Proteomes" id="UP000507470"/>
    </source>
</evidence>
<name>A0A6J7ZWA6_MYTCO</name>
<dbReference type="EMBL" id="CACVKT020000164">
    <property type="protein sequence ID" value="CAC5356676.1"/>
    <property type="molecule type" value="Genomic_DNA"/>
</dbReference>
<keyword evidence="2" id="KW-1185">Reference proteome</keyword>
<gene>
    <name evidence="1" type="ORF">MCOR_705</name>
</gene>
<accession>A0A6J7ZWA6</accession>
<reference evidence="1 2" key="1">
    <citation type="submission" date="2020-06" db="EMBL/GenBank/DDBJ databases">
        <authorList>
            <person name="Li R."/>
            <person name="Bekaert M."/>
        </authorList>
    </citation>
    <scope>NUCLEOTIDE SEQUENCE [LARGE SCALE GENOMIC DNA]</scope>
    <source>
        <strain evidence="2">wild</strain>
    </source>
</reference>